<dbReference type="InterPro" id="IPR013783">
    <property type="entry name" value="Ig-like_fold"/>
</dbReference>
<organism evidence="1 2">
    <name type="scientific">Corallibacter vietnamensis</name>
    <dbReference type="NCBI Taxonomy" id="904130"/>
    <lineage>
        <taxon>Bacteria</taxon>
        <taxon>Pseudomonadati</taxon>
        <taxon>Bacteroidota</taxon>
        <taxon>Flavobacteriia</taxon>
        <taxon>Flavobacteriales</taxon>
        <taxon>Flavobacteriaceae</taxon>
        <taxon>Corallibacter</taxon>
    </lineage>
</organism>
<dbReference type="EMBL" id="BAABBI010000001">
    <property type="protein sequence ID" value="GAA3776943.1"/>
    <property type="molecule type" value="Genomic_DNA"/>
</dbReference>
<accession>A0ABP7GVM8</accession>
<dbReference type="PROSITE" id="PS51257">
    <property type="entry name" value="PROKAR_LIPOPROTEIN"/>
    <property type="match status" value="1"/>
</dbReference>
<dbReference type="RefSeq" id="WP_344726993.1">
    <property type="nucleotide sequence ID" value="NZ_BAABBI010000001.1"/>
</dbReference>
<dbReference type="Pfam" id="PF14054">
    <property type="entry name" value="DUF4249"/>
    <property type="match status" value="1"/>
</dbReference>
<evidence type="ECO:0000313" key="2">
    <source>
        <dbReference type="Proteomes" id="UP001501456"/>
    </source>
</evidence>
<comment type="caution">
    <text evidence="1">The sequence shown here is derived from an EMBL/GenBank/DDBJ whole genome shotgun (WGS) entry which is preliminary data.</text>
</comment>
<keyword evidence="2" id="KW-1185">Reference proteome</keyword>
<dbReference type="InterPro" id="IPR025345">
    <property type="entry name" value="DUF4249"/>
</dbReference>
<sequence>MKTYIKSLIFLFTITIISCEDVVDIEVPTGQTRLVIEASLDWEKGTAGNEQQIKLSTSTPYFGNVSSTEVTGASVTVVNENTSEIFNFTDENDGTYTTTTFVPIAGDTYSLEVIYNGQTYTASETLMTVSDINSVTQSIEGGFDDELLELNLYFDDPVDEENYYLIRYYETGDLFASLEDVSDEFTNGNEIHDFWEKEDDEDSNEQPFLPGDVVDVSLYGISEQYYNYIRLLIEQYDGGGNPFSSTAAEIRGNCINPSNPSNYAFGYFRVTQVVRETYTFQ</sequence>
<proteinExistence type="predicted"/>
<gene>
    <name evidence="1" type="ORF">GCM10022271_06400</name>
</gene>
<evidence type="ECO:0000313" key="1">
    <source>
        <dbReference type="EMBL" id="GAA3776943.1"/>
    </source>
</evidence>
<name>A0ABP7GVM8_9FLAO</name>
<reference evidence="2" key="1">
    <citation type="journal article" date="2019" name="Int. J. Syst. Evol. Microbiol.">
        <title>The Global Catalogue of Microorganisms (GCM) 10K type strain sequencing project: providing services to taxonomists for standard genome sequencing and annotation.</title>
        <authorList>
            <consortium name="The Broad Institute Genomics Platform"/>
            <consortium name="The Broad Institute Genome Sequencing Center for Infectious Disease"/>
            <person name="Wu L."/>
            <person name="Ma J."/>
        </authorList>
    </citation>
    <scope>NUCLEOTIDE SEQUENCE [LARGE SCALE GENOMIC DNA]</scope>
    <source>
        <strain evidence="2">JCM 17525</strain>
    </source>
</reference>
<dbReference type="Proteomes" id="UP001501456">
    <property type="component" value="Unassembled WGS sequence"/>
</dbReference>
<dbReference type="Gene3D" id="2.60.40.10">
    <property type="entry name" value="Immunoglobulins"/>
    <property type="match status" value="1"/>
</dbReference>
<protein>
    <submittedName>
        <fullName evidence="1">DUF4249 domain-containing protein</fullName>
    </submittedName>
</protein>